<evidence type="ECO:0000313" key="2">
    <source>
        <dbReference type="EMBL" id="SKC37089.1"/>
    </source>
</evidence>
<dbReference type="EMBL" id="FUZP01000001">
    <property type="protein sequence ID" value="SKC37089.1"/>
    <property type="molecule type" value="Genomic_DNA"/>
</dbReference>
<evidence type="ECO:0000313" key="3">
    <source>
        <dbReference type="Proteomes" id="UP000190857"/>
    </source>
</evidence>
<feature type="transmembrane region" description="Helical" evidence="1">
    <location>
        <begin position="50"/>
        <end position="71"/>
    </location>
</feature>
<evidence type="ECO:0000256" key="1">
    <source>
        <dbReference type="SAM" id="Phobius"/>
    </source>
</evidence>
<dbReference type="Proteomes" id="UP000190857">
    <property type="component" value="Unassembled WGS sequence"/>
</dbReference>
<name>A0A1T5ID61_9MICO</name>
<dbReference type="AlphaFoldDB" id="A0A1T5ID61"/>
<reference evidence="2 3" key="1">
    <citation type="submission" date="2017-02" db="EMBL/GenBank/DDBJ databases">
        <authorList>
            <person name="Peterson S.W."/>
        </authorList>
    </citation>
    <scope>NUCLEOTIDE SEQUENCE [LARGE SCALE GENOMIC DNA]</scope>
    <source>
        <strain evidence="2 3">VKM Ac-2059</strain>
    </source>
</reference>
<dbReference type="RefSeq" id="WP_079726511.1">
    <property type="nucleotide sequence ID" value="NZ_FUZP01000001.1"/>
</dbReference>
<sequence>MADNAARRAKFYARKAELDAERQGLTPEEYGVYKGSVGSAVQPVNSASGLLIISIVLTLISIGVAYGAVIIVMQSMGLVPVVEGDTEFTPVMWLFLFLMFLAPVASWSYYIKERRAQKLRLARGLPRNITESGPSA</sequence>
<dbReference type="STRING" id="123320.SAMN06309945_0277"/>
<organism evidence="2 3">
    <name type="scientific">Okibacterium fritillariae</name>
    <dbReference type="NCBI Taxonomy" id="123320"/>
    <lineage>
        <taxon>Bacteria</taxon>
        <taxon>Bacillati</taxon>
        <taxon>Actinomycetota</taxon>
        <taxon>Actinomycetes</taxon>
        <taxon>Micrococcales</taxon>
        <taxon>Microbacteriaceae</taxon>
        <taxon>Okibacterium</taxon>
    </lineage>
</organism>
<keyword evidence="1" id="KW-1133">Transmembrane helix</keyword>
<keyword evidence="3" id="KW-1185">Reference proteome</keyword>
<protein>
    <submittedName>
        <fullName evidence="2">Uncharacterized protein</fullName>
    </submittedName>
</protein>
<keyword evidence="1" id="KW-0812">Transmembrane</keyword>
<feature type="transmembrane region" description="Helical" evidence="1">
    <location>
        <begin position="91"/>
        <end position="111"/>
    </location>
</feature>
<proteinExistence type="predicted"/>
<accession>A0A1T5ID61</accession>
<dbReference type="OrthoDB" id="5123020at2"/>
<keyword evidence="1" id="KW-0472">Membrane</keyword>
<gene>
    <name evidence="2" type="ORF">SAMN06309945_0277</name>
</gene>